<feature type="compositionally biased region" description="Polar residues" evidence="1">
    <location>
        <begin position="15"/>
        <end position="26"/>
    </location>
</feature>
<accession>A0A8J2R287</accession>
<dbReference type="Proteomes" id="UP000789524">
    <property type="component" value="Unassembled WGS sequence"/>
</dbReference>
<dbReference type="EMBL" id="CAKASE010000076">
    <property type="protein sequence ID" value="CAG9577462.1"/>
    <property type="molecule type" value="Genomic_DNA"/>
</dbReference>
<evidence type="ECO:0000313" key="3">
    <source>
        <dbReference type="Proteomes" id="UP000789524"/>
    </source>
</evidence>
<protein>
    <submittedName>
        <fullName evidence="2">(African queen) hypothetical protein</fullName>
    </submittedName>
</protein>
<reference evidence="2" key="1">
    <citation type="submission" date="2021-09" db="EMBL/GenBank/DDBJ databases">
        <authorList>
            <person name="Martin H S."/>
        </authorList>
    </citation>
    <scope>NUCLEOTIDE SEQUENCE</scope>
</reference>
<gene>
    <name evidence="2" type="ORF">DCHRY22_LOCUS12292</name>
</gene>
<sequence>MDKTKSITSSKSIDRSVSNNEVIKTSGLSKVVANIKPSPKHVAVPVTSPVPTRSGGTPPPPPPRNIKRASTNYGNRSRRDLMLIMMRERSYCSGNLEEEG</sequence>
<feature type="region of interest" description="Disordered" evidence="1">
    <location>
        <begin position="1"/>
        <end position="26"/>
    </location>
</feature>
<evidence type="ECO:0000256" key="1">
    <source>
        <dbReference type="SAM" id="MobiDB-lite"/>
    </source>
</evidence>
<keyword evidence="3" id="KW-1185">Reference proteome</keyword>
<proteinExistence type="predicted"/>
<evidence type="ECO:0000313" key="2">
    <source>
        <dbReference type="EMBL" id="CAG9577462.1"/>
    </source>
</evidence>
<name>A0A8J2R287_9NEOP</name>
<feature type="region of interest" description="Disordered" evidence="1">
    <location>
        <begin position="39"/>
        <end position="75"/>
    </location>
</feature>
<dbReference type="AlphaFoldDB" id="A0A8J2R287"/>
<comment type="caution">
    <text evidence="2">The sequence shown here is derived from an EMBL/GenBank/DDBJ whole genome shotgun (WGS) entry which is preliminary data.</text>
</comment>
<organism evidence="2 3">
    <name type="scientific">Danaus chrysippus</name>
    <name type="common">African queen</name>
    <dbReference type="NCBI Taxonomy" id="151541"/>
    <lineage>
        <taxon>Eukaryota</taxon>
        <taxon>Metazoa</taxon>
        <taxon>Ecdysozoa</taxon>
        <taxon>Arthropoda</taxon>
        <taxon>Hexapoda</taxon>
        <taxon>Insecta</taxon>
        <taxon>Pterygota</taxon>
        <taxon>Neoptera</taxon>
        <taxon>Endopterygota</taxon>
        <taxon>Lepidoptera</taxon>
        <taxon>Glossata</taxon>
        <taxon>Ditrysia</taxon>
        <taxon>Papilionoidea</taxon>
        <taxon>Nymphalidae</taxon>
        <taxon>Danainae</taxon>
        <taxon>Danaini</taxon>
        <taxon>Danaina</taxon>
        <taxon>Danaus</taxon>
        <taxon>Anosia</taxon>
    </lineage>
</organism>
<feature type="compositionally biased region" description="Low complexity" evidence="1">
    <location>
        <begin position="1"/>
        <end position="11"/>
    </location>
</feature>